<dbReference type="STRING" id="945553.A0A0D2L095"/>
<dbReference type="SUPFAM" id="SSF56112">
    <property type="entry name" value="Protein kinase-like (PK-like)"/>
    <property type="match status" value="1"/>
</dbReference>
<dbReference type="AlphaFoldDB" id="A0A0D2L095"/>
<dbReference type="InterPro" id="IPR011009">
    <property type="entry name" value="Kinase-like_dom_sf"/>
</dbReference>
<evidence type="ECO:0000313" key="1">
    <source>
        <dbReference type="EMBL" id="KJA20122.1"/>
    </source>
</evidence>
<keyword evidence="2" id="KW-1185">Reference proteome</keyword>
<dbReference type="OrthoDB" id="3012313at2759"/>
<sequence length="250" mass="29226">MESSLSPDDVITHILLGDRKEDPDILPDIFWDAPATVNWFSEQGYTLYKRLFMYGIYREWTVPSLPFDDVLESNYPYAGHDTTGFYDNPQPLRTSDLTGKLAYAQDFELRHVAIKAIFIDSEEHRILRYLHAQGLDTLQENCILPVLDILPYRRNLSFVVMPRWGESLQPPESFTTLEILDIIQSMLKGLTFLHRHNIVHHVSMDMLFKRTSAETIAGHQNGKHAHELLQRRRKFFIYHRREACREARPG</sequence>
<accession>A0A0D2L095</accession>
<dbReference type="Gene3D" id="1.10.510.10">
    <property type="entry name" value="Transferase(Phosphotransferase) domain 1"/>
    <property type="match status" value="1"/>
</dbReference>
<dbReference type="EMBL" id="KN817570">
    <property type="protein sequence ID" value="KJA20122.1"/>
    <property type="molecule type" value="Genomic_DNA"/>
</dbReference>
<protein>
    <recommendedName>
        <fullName evidence="3">Protein kinase domain-containing protein</fullName>
    </recommendedName>
</protein>
<organism evidence="1 2">
    <name type="scientific">Hypholoma sublateritium (strain FD-334 SS-4)</name>
    <dbReference type="NCBI Taxonomy" id="945553"/>
    <lineage>
        <taxon>Eukaryota</taxon>
        <taxon>Fungi</taxon>
        <taxon>Dikarya</taxon>
        <taxon>Basidiomycota</taxon>
        <taxon>Agaricomycotina</taxon>
        <taxon>Agaricomycetes</taxon>
        <taxon>Agaricomycetidae</taxon>
        <taxon>Agaricales</taxon>
        <taxon>Agaricineae</taxon>
        <taxon>Strophariaceae</taxon>
        <taxon>Hypholoma</taxon>
    </lineage>
</organism>
<evidence type="ECO:0008006" key="3">
    <source>
        <dbReference type="Google" id="ProtNLM"/>
    </source>
</evidence>
<proteinExistence type="predicted"/>
<reference evidence="2" key="1">
    <citation type="submission" date="2014-04" db="EMBL/GenBank/DDBJ databases">
        <title>Evolutionary Origins and Diversification of the Mycorrhizal Mutualists.</title>
        <authorList>
            <consortium name="DOE Joint Genome Institute"/>
            <consortium name="Mycorrhizal Genomics Consortium"/>
            <person name="Kohler A."/>
            <person name="Kuo A."/>
            <person name="Nagy L.G."/>
            <person name="Floudas D."/>
            <person name="Copeland A."/>
            <person name="Barry K.W."/>
            <person name="Cichocki N."/>
            <person name="Veneault-Fourrey C."/>
            <person name="LaButti K."/>
            <person name="Lindquist E.A."/>
            <person name="Lipzen A."/>
            <person name="Lundell T."/>
            <person name="Morin E."/>
            <person name="Murat C."/>
            <person name="Riley R."/>
            <person name="Ohm R."/>
            <person name="Sun H."/>
            <person name="Tunlid A."/>
            <person name="Henrissat B."/>
            <person name="Grigoriev I.V."/>
            <person name="Hibbett D.S."/>
            <person name="Martin F."/>
        </authorList>
    </citation>
    <scope>NUCLEOTIDE SEQUENCE [LARGE SCALE GENOMIC DNA]</scope>
    <source>
        <strain evidence="2">FD-334 SS-4</strain>
    </source>
</reference>
<gene>
    <name evidence="1" type="ORF">HYPSUDRAFT_828714</name>
</gene>
<name>A0A0D2L095_HYPSF</name>
<dbReference type="Proteomes" id="UP000054270">
    <property type="component" value="Unassembled WGS sequence"/>
</dbReference>
<evidence type="ECO:0000313" key="2">
    <source>
        <dbReference type="Proteomes" id="UP000054270"/>
    </source>
</evidence>